<dbReference type="InterPro" id="IPR002347">
    <property type="entry name" value="SDR_fam"/>
</dbReference>
<organism evidence="4 5">
    <name type="scientific">Pseudothauera lacus</name>
    <dbReference type="NCBI Taxonomy" id="2136175"/>
    <lineage>
        <taxon>Bacteria</taxon>
        <taxon>Pseudomonadati</taxon>
        <taxon>Pseudomonadota</taxon>
        <taxon>Betaproteobacteria</taxon>
        <taxon>Rhodocyclales</taxon>
        <taxon>Zoogloeaceae</taxon>
        <taxon>Pseudothauera</taxon>
    </lineage>
</organism>
<protein>
    <submittedName>
        <fullName evidence="4">Short-chain dehydrogenase</fullName>
    </submittedName>
</protein>
<keyword evidence="2" id="KW-0560">Oxidoreductase</keyword>
<dbReference type="PANTHER" id="PTHR43669:SF3">
    <property type="entry name" value="ALCOHOL DEHYDROGENASE, PUTATIVE (AFU_ORTHOLOGUE AFUA_3G03445)-RELATED"/>
    <property type="match status" value="1"/>
</dbReference>
<dbReference type="InterPro" id="IPR057326">
    <property type="entry name" value="KR_dom"/>
</dbReference>
<dbReference type="SMART" id="SM00822">
    <property type="entry name" value="PKS_KR"/>
    <property type="match status" value="1"/>
</dbReference>
<evidence type="ECO:0000313" key="4">
    <source>
        <dbReference type="EMBL" id="PTD95859.1"/>
    </source>
</evidence>
<feature type="domain" description="Ketoreductase" evidence="3">
    <location>
        <begin position="4"/>
        <end position="177"/>
    </location>
</feature>
<dbReference type="RefSeq" id="WP_107494100.1">
    <property type="nucleotide sequence ID" value="NZ_PZKC01000010.1"/>
</dbReference>
<dbReference type="PANTHER" id="PTHR43669">
    <property type="entry name" value="5-KETO-D-GLUCONATE 5-REDUCTASE"/>
    <property type="match status" value="1"/>
</dbReference>
<dbReference type="OrthoDB" id="9794387at2"/>
<dbReference type="PRINTS" id="PR00081">
    <property type="entry name" value="GDHRDH"/>
</dbReference>
<gene>
    <name evidence="4" type="ORF">C8261_12760</name>
</gene>
<dbReference type="AlphaFoldDB" id="A0A2T4IDK5"/>
<dbReference type="Gene3D" id="3.40.50.720">
    <property type="entry name" value="NAD(P)-binding Rossmann-like Domain"/>
    <property type="match status" value="1"/>
</dbReference>
<evidence type="ECO:0000259" key="3">
    <source>
        <dbReference type="SMART" id="SM00822"/>
    </source>
</evidence>
<comment type="caution">
    <text evidence="4">The sequence shown here is derived from an EMBL/GenBank/DDBJ whole genome shotgun (WGS) entry which is preliminary data.</text>
</comment>
<dbReference type="PROSITE" id="PS00061">
    <property type="entry name" value="ADH_SHORT"/>
    <property type="match status" value="1"/>
</dbReference>
<dbReference type="InterPro" id="IPR020904">
    <property type="entry name" value="Sc_DH/Rdtase_CS"/>
</dbReference>
<proteinExistence type="inferred from homology"/>
<accession>A0A2T4IDK5</accession>
<reference evidence="4 5" key="1">
    <citation type="submission" date="2018-03" db="EMBL/GenBank/DDBJ databases">
        <authorList>
            <person name="Keele B.F."/>
        </authorList>
    </citation>
    <scope>NUCLEOTIDE SEQUENCE [LARGE SCALE GENOMIC DNA]</scope>
    <source>
        <strain evidence="4 5">D20</strain>
    </source>
</reference>
<evidence type="ECO:0000256" key="1">
    <source>
        <dbReference type="ARBA" id="ARBA00006484"/>
    </source>
</evidence>
<evidence type="ECO:0000313" key="5">
    <source>
        <dbReference type="Proteomes" id="UP000241193"/>
    </source>
</evidence>
<sequence>MSKALAIVTGAGSGIGLALAEALIARGCRVLAIGRRAALLDALVSRHPADAEALALDLADADAPARVLAALGGRSPQWVVHNAGVIEPAGPLATLDREAFRRHWETNLAAPLFLTQALLTQLQAGARILHISSGAAHNALAGWGPYCISKSALHMLYQCWHEELRERGIVVGSARPGVVDTPMQATIRALDETAFPDVDAFRQLKARGQLATPETVARFLTWLLLDADDARFGNHENDIRNAELAPLWQT</sequence>
<dbReference type="InterPro" id="IPR036291">
    <property type="entry name" value="NAD(P)-bd_dom_sf"/>
</dbReference>
<evidence type="ECO:0000256" key="2">
    <source>
        <dbReference type="ARBA" id="ARBA00023002"/>
    </source>
</evidence>
<keyword evidence="5" id="KW-1185">Reference proteome</keyword>
<dbReference type="Pfam" id="PF00106">
    <property type="entry name" value="adh_short"/>
    <property type="match status" value="1"/>
</dbReference>
<comment type="similarity">
    <text evidence="1">Belongs to the short-chain dehydrogenases/reductases (SDR) family.</text>
</comment>
<dbReference type="Proteomes" id="UP000241193">
    <property type="component" value="Unassembled WGS sequence"/>
</dbReference>
<dbReference type="EMBL" id="PZKC01000010">
    <property type="protein sequence ID" value="PTD95859.1"/>
    <property type="molecule type" value="Genomic_DNA"/>
</dbReference>
<name>A0A2T4IDK5_9RHOO</name>
<dbReference type="SUPFAM" id="SSF51735">
    <property type="entry name" value="NAD(P)-binding Rossmann-fold domains"/>
    <property type="match status" value="1"/>
</dbReference>
<dbReference type="GO" id="GO:0016491">
    <property type="term" value="F:oxidoreductase activity"/>
    <property type="evidence" value="ECO:0007669"/>
    <property type="project" value="UniProtKB-KW"/>
</dbReference>
<reference evidence="4 5" key="2">
    <citation type="submission" date="2018-04" db="EMBL/GenBank/DDBJ databases">
        <title>Thauera lacus sp. nov., isolated from an saline lake in Inner Mongolia, China.</title>
        <authorList>
            <person name="Liang Q.-Y."/>
        </authorList>
    </citation>
    <scope>NUCLEOTIDE SEQUENCE [LARGE SCALE GENOMIC DNA]</scope>
    <source>
        <strain evidence="4 5">D20</strain>
    </source>
</reference>